<dbReference type="Gene3D" id="3.20.20.80">
    <property type="entry name" value="Glycosidases"/>
    <property type="match status" value="2"/>
</dbReference>
<evidence type="ECO:0000256" key="2">
    <source>
        <dbReference type="ARBA" id="ARBA00022801"/>
    </source>
</evidence>
<dbReference type="EMBL" id="RDRB01000004">
    <property type="protein sequence ID" value="ROU02576.1"/>
    <property type="molecule type" value="Genomic_DNA"/>
</dbReference>
<dbReference type="InterPro" id="IPR006047">
    <property type="entry name" value="GH13_cat_dom"/>
</dbReference>
<dbReference type="InterPro" id="IPR013780">
    <property type="entry name" value="Glyco_hydro_b"/>
</dbReference>
<keyword evidence="3" id="KW-0326">Glycosidase</keyword>
<dbReference type="SMART" id="SM00642">
    <property type="entry name" value="Aamy"/>
    <property type="match status" value="1"/>
</dbReference>
<dbReference type="FunFam" id="3.90.400.10:FF:000002">
    <property type="entry name" value="Sucrose isomerase"/>
    <property type="match status" value="1"/>
</dbReference>
<evidence type="ECO:0000256" key="4">
    <source>
        <dbReference type="SAM" id="MobiDB-lite"/>
    </source>
</evidence>
<protein>
    <submittedName>
        <fullName evidence="6">DUF3459 domain-containing protein</fullName>
    </submittedName>
</protein>
<evidence type="ECO:0000313" key="6">
    <source>
        <dbReference type="EMBL" id="ROU02576.1"/>
    </source>
</evidence>
<keyword evidence="7" id="KW-1185">Reference proteome</keyword>
<dbReference type="InterPro" id="IPR017853">
    <property type="entry name" value="GH"/>
</dbReference>
<dbReference type="GO" id="GO:0004556">
    <property type="term" value="F:alpha-amylase activity"/>
    <property type="evidence" value="ECO:0007669"/>
    <property type="project" value="TreeGrafter"/>
</dbReference>
<feature type="domain" description="Glycosyl hydrolase family 13 catalytic" evidence="5">
    <location>
        <begin position="34"/>
        <end position="410"/>
    </location>
</feature>
<dbReference type="SUPFAM" id="SSF51445">
    <property type="entry name" value="(Trans)glycosidases"/>
    <property type="match status" value="1"/>
</dbReference>
<dbReference type="Pfam" id="PF00128">
    <property type="entry name" value="Alpha-amylase"/>
    <property type="match status" value="1"/>
</dbReference>
<dbReference type="Gene3D" id="2.60.40.1180">
    <property type="entry name" value="Golgi alpha-mannosidase II"/>
    <property type="match status" value="1"/>
</dbReference>
<evidence type="ECO:0000256" key="1">
    <source>
        <dbReference type="ARBA" id="ARBA00008061"/>
    </source>
</evidence>
<evidence type="ECO:0000259" key="5">
    <source>
        <dbReference type="SMART" id="SM00642"/>
    </source>
</evidence>
<comment type="similarity">
    <text evidence="1">Belongs to the glycosyl hydrolase 13 family.</text>
</comment>
<gene>
    <name evidence="6" type="ORF">EAT49_09610</name>
</gene>
<organism evidence="6 7">
    <name type="scientific">Histidinibacterium lentulum</name>
    <dbReference type="NCBI Taxonomy" id="2480588"/>
    <lineage>
        <taxon>Bacteria</taxon>
        <taxon>Pseudomonadati</taxon>
        <taxon>Pseudomonadota</taxon>
        <taxon>Alphaproteobacteria</taxon>
        <taxon>Rhodobacterales</taxon>
        <taxon>Paracoccaceae</taxon>
        <taxon>Histidinibacterium</taxon>
    </lineage>
</organism>
<dbReference type="Proteomes" id="UP000268016">
    <property type="component" value="Unassembled WGS sequence"/>
</dbReference>
<dbReference type="Gene3D" id="3.90.400.10">
    <property type="entry name" value="Oligo-1,6-glucosidase, Domain 2"/>
    <property type="match status" value="1"/>
</dbReference>
<sequence>MIRNVFDREQLRRGTTAVKSDDAGEWWRGASLYEVYIRSFQDSDGDGEGDLPGLISRLDYLRDLGVDAIWVTPFSPSPMKDGGYDVADYRGVDPRFGRIEDVRRLTEEAHARGLRVVIDQVYSHSSDRHPWFAESAGDPDGPRGDWYVWADPKPDGSPPNNWLARFGGIAWEWHPVRRQYYLHNFIVEQPDLNLHNPEVQDEVLDIMDFWFDLGIDGLRLDVANFYTHDPALRDNPPSGLTPRPTNPYYLQQRLHDRSRPETLPFLERMRARAGDRMLLAEISCDWQVARMAEYTAPGRLHTAYSFELLGPRLDGAHIARTVLEAGAGGGWPTWAFSNHDVVRVASRWGAEDDEARQKMLLALLISLRGSVILYQGEELGLTHSDVPRDRLQDPEAIRFWPNHRGRDGARTPMAWDDSEALGFSDADPWLPAEPAHRDRSVSRQAGRPGSVLETCRALLALRRESPALRLGDFEVLEADADGLSFFRSHEDQTLVCAFNFTDYARPAPPHGTVLAGAAGADGLPPQGFLIAVAE</sequence>
<dbReference type="OrthoDB" id="9805159at2"/>
<keyword evidence="2" id="KW-0378">Hydrolase</keyword>
<reference evidence="6 7" key="1">
    <citation type="submission" date="2018-10" db="EMBL/GenBank/DDBJ databases">
        <title>Histidinibacterium lentulum gen. nov., sp. nov., a marine bacterium from the culture broth of Picochlorum sp. 122.</title>
        <authorList>
            <person name="Wang G."/>
        </authorList>
    </citation>
    <scope>NUCLEOTIDE SEQUENCE [LARGE SCALE GENOMIC DNA]</scope>
    <source>
        <strain evidence="6 7">B17</strain>
    </source>
</reference>
<comment type="caution">
    <text evidence="6">The sequence shown here is derived from an EMBL/GenBank/DDBJ whole genome shotgun (WGS) entry which is preliminary data.</text>
</comment>
<dbReference type="PANTHER" id="PTHR10357:SF179">
    <property type="entry name" value="NEUTRAL AND BASIC AMINO ACID TRANSPORT PROTEIN RBAT"/>
    <property type="match status" value="1"/>
</dbReference>
<name>A0A3N2R5F2_9RHOB</name>
<dbReference type="SUPFAM" id="SSF51011">
    <property type="entry name" value="Glycosyl hydrolase domain"/>
    <property type="match status" value="1"/>
</dbReference>
<evidence type="ECO:0000256" key="3">
    <source>
        <dbReference type="ARBA" id="ARBA00023295"/>
    </source>
</evidence>
<dbReference type="PANTHER" id="PTHR10357">
    <property type="entry name" value="ALPHA-AMYLASE FAMILY MEMBER"/>
    <property type="match status" value="1"/>
</dbReference>
<dbReference type="InterPro" id="IPR045857">
    <property type="entry name" value="O16G_dom_2"/>
</dbReference>
<feature type="region of interest" description="Disordered" evidence="4">
    <location>
        <begin position="426"/>
        <end position="446"/>
    </location>
</feature>
<dbReference type="GO" id="GO:0009313">
    <property type="term" value="P:oligosaccharide catabolic process"/>
    <property type="evidence" value="ECO:0007669"/>
    <property type="project" value="TreeGrafter"/>
</dbReference>
<evidence type="ECO:0000313" key="7">
    <source>
        <dbReference type="Proteomes" id="UP000268016"/>
    </source>
</evidence>
<accession>A0A3N2R5F2</accession>
<dbReference type="CDD" id="cd11330">
    <property type="entry name" value="AmyAc_OligoGlu"/>
    <property type="match status" value="1"/>
</dbReference>
<dbReference type="AlphaFoldDB" id="A0A3N2R5F2"/>
<proteinExistence type="inferred from homology"/>